<comment type="function">
    <text evidence="3">Catalyzes the phosphorylation of the 3'-hydroxyl group of dephosphocoenzyme A to form coenzyme A.</text>
</comment>
<evidence type="ECO:0000256" key="1">
    <source>
        <dbReference type="ARBA" id="ARBA00022741"/>
    </source>
</evidence>
<evidence type="ECO:0000256" key="2">
    <source>
        <dbReference type="ARBA" id="ARBA00022840"/>
    </source>
</evidence>
<comment type="caution">
    <text evidence="5">The sequence shown here is derived from an EMBL/GenBank/DDBJ whole genome shotgun (WGS) entry which is preliminary data.</text>
</comment>
<dbReference type="AlphaFoldDB" id="H3NMM5"/>
<keyword evidence="6" id="KW-1185">Reference proteome</keyword>
<dbReference type="Gene3D" id="3.40.50.300">
    <property type="entry name" value="P-loop containing nucleotide triphosphate hydrolases"/>
    <property type="match status" value="1"/>
</dbReference>
<dbReference type="STRING" id="883114.HMPREF9709_00586"/>
<keyword evidence="2 3" id="KW-0067">ATP-binding</keyword>
<organism evidence="5 6">
    <name type="scientific">Helcococcus kunzii ATCC 51366</name>
    <dbReference type="NCBI Taxonomy" id="883114"/>
    <lineage>
        <taxon>Bacteria</taxon>
        <taxon>Bacillati</taxon>
        <taxon>Bacillota</taxon>
        <taxon>Tissierellia</taxon>
        <taxon>Tissierellales</taxon>
        <taxon>Peptoniphilaceae</taxon>
        <taxon>Helcococcus</taxon>
    </lineage>
</organism>
<comment type="subcellular location">
    <subcellularLocation>
        <location evidence="3">Cytoplasm</location>
    </subcellularLocation>
</comment>
<dbReference type="Pfam" id="PF01121">
    <property type="entry name" value="CoaE"/>
    <property type="match status" value="1"/>
</dbReference>
<dbReference type="PANTHER" id="PTHR10695">
    <property type="entry name" value="DEPHOSPHO-COA KINASE-RELATED"/>
    <property type="match status" value="1"/>
</dbReference>
<dbReference type="Proteomes" id="UP000004191">
    <property type="component" value="Unassembled WGS sequence"/>
</dbReference>
<feature type="binding site" evidence="3">
    <location>
        <begin position="13"/>
        <end position="18"/>
    </location>
    <ligand>
        <name>ATP</name>
        <dbReference type="ChEBI" id="CHEBI:30616"/>
    </ligand>
</feature>
<keyword evidence="1 3" id="KW-0547">Nucleotide-binding</keyword>
<proteinExistence type="inferred from homology"/>
<evidence type="ECO:0000256" key="3">
    <source>
        <dbReference type="HAMAP-Rule" id="MF_00376"/>
    </source>
</evidence>
<name>H3NMM5_9FIRM</name>
<dbReference type="GO" id="GO:0005737">
    <property type="term" value="C:cytoplasm"/>
    <property type="evidence" value="ECO:0007669"/>
    <property type="project" value="UniProtKB-SubCell"/>
</dbReference>
<accession>H3NMM5</accession>
<dbReference type="OrthoDB" id="9812943at2"/>
<dbReference type="NCBIfam" id="TIGR00152">
    <property type="entry name" value="dephospho-CoA kinase"/>
    <property type="match status" value="1"/>
</dbReference>
<dbReference type="EMBL" id="AGEI01000016">
    <property type="protein sequence ID" value="EHR34844.1"/>
    <property type="molecule type" value="Genomic_DNA"/>
</dbReference>
<dbReference type="GO" id="GO:0015937">
    <property type="term" value="P:coenzyme A biosynthetic process"/>
    <property type="evidence" value="ECO:0007669"/>
    <property type="project" value="UniProtKB-UniRule"/>
</dbReference>
<comment type="similarity">
    <text evidence="3">Belongs to the CoaE family.</text>
</comment>
<dbReference type="InterPro" id="IPR027417">
    <property type="entry name" value="P-loop_NTPase"/>
</dbReference>
<reference evidence="5 6" key="1">
    <citation type="submission" date="2012-01" db="EMBL/GenBank/DDBJ databases">
        <title>The Genome Sequence of Helcococcus kunzii ATCC 51366.</title>
        <authorList>
            <consortium name="The Broad Institute Genome Sequencing Platform"/>
            <person name="Earl A."/>
            <person name="Ward D."/>
            <person name="Feldgarden M."/>
            <person name="Gevers D."/>
            <person name="Huys G."/>
            <person name="Young S.K."/>
            <person name="Zeng Q."/>
            <person name="Gargeya S."/>
            <person name="Fitzgerald M."/>
            <person name="Haas B."/>
            <person name="Abouelleil A."/>
            <person name="Alvarado L."/>
            <person name="Arachchi H.M."/>
            <person name="Berlin A."/>
            <person name="Chapman S.B."/>
            <person name="Gearin G."/>
            <person name="Goldberg J."/>
            <person name="Griggs A."/>
            <person name="Gujja S."/>
            <person name="Hansen M."/>
            <person name="Heiman D."/>
            <person name="Howarth C."/>
            <person name="Larimer J."/>
            <person name="Lui A."/>
            <person name="MacDonald P.J.P."/>
            <person name="McCowen C."/>
            <person name="Montmayeur A."/>
            <person name="Murphy C."/>
            <person name="Neiman D."/>
            <person name="Pearson M."/>
            <person name="Priest M."/>
            <person name="Roberts A."/>
            <person name="Saif S."/>
            <person name="Shea T."/>
            <person name="Sisk P."/>
            <person name="Stolte C."/>
            <person name="Sykes S."/>
            <person name="Wortman J."/>
            <person name="Nusbaum C."/>
            <person name="Birren B."/>
        </authorList>
    </citation>
    <scope>NUCLEOTIDE SEQUENCE [LARGE SCALE GENOMIC DNA]</scope>
    <source>
        <strain evidence="5 6">ATCC 51366</strain>
    </source>
</reference>
<dbReference type="GeneID" id="96998594"/>
<dbReference type="UniPathway" id="UPA00241">
    <property type="reaction ID" value="UER00356"/>
</dbReference>
<dbReference type="GO" id="GO:0005524">
    <property type="term" value="F:ATP binding"/>
    <property type="evidence" value="ECO:0007669"/>
    <property type="project" value="UniProtKB-UniRule"/>
</dbReference>
<dbReference type="CDD" id="cd02022">
    <property type="entry name" value="DPCK"/>
    <property type="match status" value="1"/>
</dbReference>
<dbReference type="eggNOG" id="COG0237">
    <property type="taxonomic scope" value="Bacteria"/>
</dbReference>
<evidence type="ECO:0000313" key="6">
    <source>
        <dbReference type="Proteomes" id="UP000004191"/>
    </source>
</evidence>
<dbReference type="SUPFAM" id="SSF52540">
    <property type="entry name" value="P-loop containing nucleoside triphosphate hydrolases"/>
    <property type="match status" value="1"/>
</dbReference>
<keyword evidence="3" id="KW-0963">Cytoplasm</keyword>
<dbReference type="HAMAP" id="MF_00376">
    <property type="entry name" value="Dephospho_CoA_kinase"/>
    <property type="match status" value="1"/>
</dbReference>
<keyword evidence="3" id="KW-0808">Transferase</keyword>
<comment type="catalytic activity">
    <reaction evidence="3">
        <text>3'-dephospho-CoA + ATP = ADP + CoA + H(+)</text>
        <dbReference type="Rhea" id="RHEA:18245"/>
        <dbReference type="ChEBI" id="CHEBI:15378"/>
        <dbReference type="ChEBI" id="CHEBI:30616"/>
        <dbReference type="ChEBI" id="CHEBI:57287"/>
        <dbReference type="ChEBI" id="CHEBI:57328"/>
        <dbReference type="ChEBI" id="CHEBI:456216"/>
        <dbReference type="EC" id="2.7.1.24"/>
    </reaction>
</comment>
<dbReference type="InterPro" id="IPR001977">
    <property type="entry name" value="Depp_CoAkinase"/>
</dbReference>
<dbReference type="PATRIC" id="fig|883114.3.peg.581"/>
<gene>
    <name evidence="3" type="primary">coaE</name>
    <name evidence="5" type="ORF">HMPREF9709_00586</name>
</gene>
<sequence length="198" mass="22929">MKSRVVGITGSIATGKSTVTDILKDLGYNVIDADKIAHQLMKVGNENYDAIVSYFGDKILNPDKSINRKKLGNIVFNDKKQLNKLNNLTHDNIFNKIKENIEFYKNEIIFVDIPLLIELKIKGALSIEFDEIWLVYVDRQIQIERLAKRNNISYDEAEKLVNTQINIDDKVQYCDFILDNSKDIDYVKKQIIEKMRTL</sequence>
<dbReference type="EC" id="2.7.1.24" evidence="3 4"/>
<dbReference type="HOGENOM" id="CLU_057180_2_1_9"/>
<dbReference type="PROSITE" id="PS51219">
    <property type="entry name" value="DPCK"/>
    <property type="match status" value="1"/>
</dbReference>
<dbReference type="GO" id="GO:0004140">
    <property type="term" value="F:dephospho-CoA kinase activity"/>
    <property type="evidence" value="ECO:0007669"/>
    <property type="project" value="UniProtKB-UniRule"/>
</dbReference>
<dbReference type="RefSeq" id="WP_005397825.1">
    <property type="nucleotide sequence ID" value="NZ_JH601088.1"/>
</dbReference>
<keyword evidence="3" id="KW-0173">Coenzyme A biosynthesis</keyword>
<protein>
    <recommendedName>
        <fullName evidence="3 4">Dephospho-CoA kinase</fullName>
        <ecNumber evidence="3 4">2.7.1.24</ecNumber>
    </recommendedName>
    <alternativeName>
        <fullName evidence="3">Dephosphocoenzyme A kinase</fullName>
    </alternativeName>
</protein>
<dbReference type="PANTHER" id="PTHR10695:SF46">
    <property type="entry name" value="BIFUNCTIONAL COENZYME A SYNTHASE-RELATED"/>
    <property type="match status" value="1"/>
</dbReference>
<comment type="pathway">
    <text evidence="3">Cofactor biosynthesis; coenzyme A biosynthesis; CoA from (R)-pantothenate: step 5/5.</text>
</comment>
<evidence type="ECO:0000256" key="4">
    <source>
        <dbReference type="NCBIfam" id="TIGR00152"/>
    </source>
</evidence>
<keyword evidence="3 5" id="KW-0418">Kinase</keyword>
<evidence type="ECO:0000313" key="5">
    <source>
        <dbReference type="EMBL" id="EHR34844.1"/>
    </source>
</evidence>